<sequence length="89" mass="10223">MHLSWIKKIYIQIMHKIRYIKCFSSNTTSYLTRSTDTSNLIRIIHHTPPNKDSNYTFKFPFDSYISLIPGASPLAQQEKGVATAIPFST</sequence>
<protein>
    <submittedName>
        <fullName evidence="1">Uncharacterized protein</fullName>
    </submittedName>
</protein>
<accession>A0A2N0YZL1</accession>
<name>A0A2N0YZL1_9BACI</name>
<dbReference type="AlphaFoldDB" id="A0A2N0YZL1"/>
<gene>
    <name evidence="1" type="ORF">CWS01_16345</name>
</gene>
<evidence type="ECO:0000313" key="2">
    <source>
        <dbReference type="Proteomes" id="UP000233375"/>
    </source>
</evidence>
<reference evidence="1 2" key="1">
    <citation type="journal article" date="2003" name="Int. J. Syst. Evol. Microbiol.">
        <title>Bacillus nealsonii sp. nov., isolated from a spacecraft-assembly facility, whose spores are gamma-radiation resistant.</title>
        <authorList>
            <person name="Venkateswaran K."/>
            <person name="Kempf M."/>
            <person name="Chen F."/>
            <person name="Satomi M."/>
            <person name="Nicholson W."/>
            <person name="Kern R."/>
        </authorList>
    </citation>
    <scope>NUCLEOTIDE SEQUENCE [LARGE SCALE GENOMIC DNA]</scope>
    <source>
        <strain evidence="1 2">FO-92</strain>
    </source>
</reference>
<dbReference type="Proteomes" id="UP000233375">
    <property type="component" value="Unassembled WGS sequence"/>
</dbReference>
<keyword evidence="2" id="KW-1185">Reference proteome</keyword>
<dbReference type="EMBL" id="PISE01000037">
    <property type="protein sequence ID" value="PKG22696.1"/>
    <property type="molecule type" value="Genomic_DNA"/>
</dbReference>
<evidence type="ECO:0000313" key="1">
    <source>
        <dbReference type="EMBL" id="PKG22696.1"/>
    </source>
</evidence>
<organism evidence="1 2">
    <name type="scientific">Niallia nealsonii</name>
    <dbReference type="NCBI Taxonomy" id="115979"/>
    <lineage>
        <taxon>Bacteria</taxon>
        <taxon>Bacillati</taxon>
        <taxon>Bacillota</taxon>
        <taxon>Bacilli</taxon>
        <taxon>Bacillales</taxon>
        <taxon>Bacillaceae</taxon>
        <taxon>Niallia</taxon>
    </lineage>
</organism>
<comment type="caution">
    <text evidence="1">The sequence shown here is derived from an EMBL/GenBank/DDBJ whole genome shotgun (WGS) entry which is preliminary data.</text>
</comment>
<proteinExistence type="predicted"/>